<name>A0A483LUQ2_KLEPN</name>
<sequence>MFGVIFNATCGLIFMVLSLSAGAGLVFHSDGYTQPQLWNMAGLSIACALAWVWAFRNAGESWCIHKSRRES</sequence>
<keyword evidence="1" id="KW-0812">Transmembrane</keyword>
<proteinExistence type="predicted"/>
<keyword evidence="1" id="KW-1133">Transmembrane helix</keyword>
<organism evidence="2">
    <name type="scientific">Klebsiella pneumoniae</name>
    <dbReference type="NCBI Taxonomy" id="573"/>
    <lineage>
        <taxon>Bacteria</taxon>
        <taxon>Pseudomonadati</taxon>
        <taxon>Pseudomonadota</taxon>
        <taxon>Gammaproteobacteria</taxon>
        <taxon>Enterobacterales</taxon>
        <taxon>Enterobacteriaceae</taxon>
        <taxon>Klebsiella/Raoultella group</taxon>
        <taxon>Klebsiella</taxon>
        <taxon>Klebsiella pneumoniae complex</taxon>
    </lineage>
</organism>
<comment type="caution">
    <text evidence="2">The sequence shown here is derived from an EMBL/GenBank/DDBJ whole genome shotgun (WGS) entry which is preliminary data.</text>
</comment>
<dbReference type="AlphaFoldDB" id="A0A483LUQ2"/>
<protein>
    <submittedName>
        <fullName evidence="2">Uncharacterized protein</fullName>
    </submittedName>
</protein>
<evidence type="ECO:0000313" key="2">
    <source>
        <dbReference type="EMBL" id="TCX78695.1"/>
    </source>
</evidence>
<reference evidence="2" key="1">
    <citation type="submission" date="2019-01" db="EMBL/GenBank/DDBJ databases">
        <authorList>
            <person name="Lista F."/>
            <person name="Anselmo A."/>
        </authorList>
    </citation>
    <scope>NUCLEOTIDE SEQUENCE</scope>
    <source>
        <strain evidence="2">7S</strain>
    </source>
</reference>
<gene>
    <name evidence="2" type="ORF">ETE99_24770</name>
</gene>
<keyword evidence="1" id="KW-0472">Membrane</keyword>
<accession>A0A483LUQ2</accession>
<dbReference type="EMBL" id="SDCP01000049">
    <property type="protein sequence ID" value="TCX78695.1"/>
    <property type="molecule type" value="Genomic_DNA"/>
</dbReference>
<evidence type="ECO:0000256" key="1">
    <source>
        <dbReference type="SAM" id="Phobius"/>
    </source>
</evidence>
<feature type="transmembrane region" description="Helical" evidence="1">
    <location>
        <begin position="40"/>
        <end position="59"/>
    </location>
</feature>